<gene>
    <name evidence="2" type="ORF">PEV8663_03406</name>
</gene>
<feature type="chain" id="PRO_5012195712" evidence="1">
    <location>
        <begin position="23"/>
        <end position="1026"/>
    </location>
</feature>
<protein>
    <submittedName>
        <fullName evidence="2">Uncharacterized protein</fullName>
    </submittedName>
</protein>
<dbReference type="InterPro" id="IPR015943">
    <property type="entry name" value="WD40/YVTN_repeat-like_dom_sf"/>
</dbReference>
<keyword evidence="1" id="KW-0732">Signal</keyword>
<name>A0A238KWA3_9RHOB</name>
<dbReference type="AlphaFoldDB" id="A0A238KWA3"/>
<dbReference type="Proteomes" id="UP000220836">
    <property type="component" value="Unassembled WGS sequence"/>
</dbReference>
<proteinExistence type="predicted"/>
<evidence type="ECO:0000313" key="2">
    <source>
        <dbReference type="EMBL" id="SMX46861.1"/>
    </source>
</evidence>
<dbReference type="OrthoDB" id="8480953at2"/>
<dbReference type="Gene3D" id="2.130.10.10">
    <property type="entry name" value="YVTN repeat-like/Quinoprotein amine dehydrogenase"/>
    <property type="match status" value="1"/>
</dbReference>
<evidence type="ECO:0000256" key="1">
    <source>
        <dbReference type="SAM" id="SignalP"/>
    </source>
</evidence>
<organism evidence="2 3">
    <name type="scientific">Pelagimonas varians</name>
    <dbReference type="NCBI Taxonomy" id="696760"/>
    <lineage>
        <taxon>Bacteria</taxon>
        <taxon>Pseudomonadati</taxon>
        <taxon>Pseudomonadota</taxon>
        <taxon>Alphaproteobacteria</taxon>
        <taxon>Rhodobacterales</taxon>
        <taxon>Roseobacteraceae</taxon>
        <taxon>Pelagimonas</taxon>
    </lineage>
</organism>
<accession>A0A238KWA3</accession>
<dbReference type="EMBL" id="FXYH01000014">
    <property type="protein sequence ID" value="SMX46861.1"/>
    <property type="molecule type" value="Genomic_DNA"/>
</dbReference>
<sequence length="1026" mass="111552">MRPLLFVFFTGFASSISMPAAAELVFQQNQIAGVSAGAVLNDGAAQIASSLGVPTEDLAQLRSGQSLVLDNLSKTETQTYEYFKRLYPDFETDFASDFTNSFATSYSSAWTKINLEGQSVTMGTGFAHDDLQTRLPARTRLPLTARLIVDPRNDFAPGGLSKGNEQSIKVIILDEDGQRWLLDLSENGRNEWQVDTPVLADAADGVTLDPNSAARVGSRLVAISSSGDSIWVSDNDGADWRKVARNDPAFDEGRKDVMRGRGFDDARLRAQVIQLFESLSDEREMPSAAEIEDLVWNKRRSVQTIHAFRSHPTDPDLVYASFSGGNLGELRLDNLISTRDSFAAKTEYFSAPYLDEWNGNKDPVADFSVRPVATSGSGQGAATVRRAAMVLPQDARPRDILARSEEDFNAWRRDVLDSWGPSSIAVFSDSETGFAFERTSSQDLKAQFRRVFHGGDGQITYAVDDIGTLFYSVDLDSRATDNSTFDLARERASDEVERARQAFNQGVKEAKDADRPLPHFTPGFPTLRTYNTISQLHWTPLDRDLVAATGTKSGVWVLLHSGRMRHYQAPPLSAATQGNLRPAPDALLTLKSMLSDAIQERDLLAGVMDTYLAGVADTRRLTALDLAKFRLALRLEAGGFTSRTTTVGGDGTPTGDAILSGVAALVSEVPFAATFLNIANFALGQARSASDTPRVIANPQAAGFSALQVAAALDTELKTAFNQREQAIRFARQVCLASPRTRAACLDQRGLISQPSDPLKASGYATQYLPAVAAQNILQSRYISQVRIARAQARCLMWQELLPRMGFLYGGTITPGYSTFEVDDREDGKFTGIDDGTSFVFGPLGAEEPVVPFMVTQAFPPILNKIEVATAWTLRTGTLGVSAPLVRTALDTDGLAGDFVPGPIGLPLNGPNQLGVSDIFFSCGTQGAKALLGSLDRYTEGVTALESFTVNSGGKRWGLPRMAEDFGFPDTQDKRDDLMKLDSFETPENKVIPIAGPVARSQHYFGGTSVWPENWLAVDAIEKQLP</sequence>
<reference evidence="2 3" key="1">
    <citation type="submission" date="2017-05" db="EMBL/GenBank/DDBJ databases">
        <authorList>
            <person name="Song R."/>
            <person name="Chenine A.L."/>
            <person name="Ruprecht R.M."/>
        </authorList>
    </citation>
    <scope>NUCLEOTIDE SEQUENCE [LARGE SCALE GENOMIC DNA]</scope>
    <source>
        <strain evidence="2 3">CECT 8663</strain>
    </source>
</reference>
<keyword evidence="3" id="KW-1185">Reference proteome</keyword>
<dbReference type="RefSeq" id="WP_097805876.1">
    <property type="nucleotide sequence ID" value="NZ_FXYH01000014.1"/>
</dbReference>
<feature type="signal peptide" evidence="1">
    <location>
        <begin position="1"/>
        <end position="22"/>
    </location>
</feature>
<evidence type="ECO:0000313" key="3">
    <source>
        <dbReference type="Proteomes" id="UP000220836"/>
    </source>
</evidence>